<dbReference type="GeneID" id="73903400"/>
<organism evidence="2 3">
    <name type="scientific">Halovivax cerinus</name>
    <dbReference type="NCBI Taxonomy" id="1487865"/>
    <lineage>
        <taxon>Archaea</taxon>
        <taxon>Methanobacteriati</taxon>
        <taxon>Methanobacteriota</taxon>
        <taxon>Stenosarchaea group</taxon>
        <taxon>Halobacteria</taxon>
        <taxon>Halobacteriales</taxon>
        <taxon>Natrialbaceae</taxon>
        <taxon>Halovivax</taxon>
    </lineage>
</organism>
<sequence length="71" mass="7447">MLELVLLLALLVGVPVLVVAVVTGSAAYVRDGAERELERLAADGSEPDRPATGERQAARADERDDDGSDDA</sequence>
<protein>
    <submittedName>
        <fullName evidence="2">Uncharacterized protein</fullName>
    </submittedName>
</protein>
<gene>
    <name evidence="2" type="ORF">ACFOUR_06480</name>
</gene>
<feature type="region of interest" description="Disordered" evidence="1">
    <location>
        <begin position="39"/>
        <end position="71"/>
    </location>
</feature>
<dbReference type="RefSeq" id="WP_256530705.1">
    <property type="nucleotide sequence ID" value="NZ_CP101824.1"/>
</dbReference>
<proteinExistence type="predicted"/>
<accession>A0ABD5NMB1</accession>
<dbReference type="EMBL" id="JBHSAQ010000002">
    <property type="protein sequence ID" value="MFC3958017.1"/>
    <property type="molecule type" value="Genomic_DNA"/>
</dbReference>
<comment type="caution">
    <text evidence="2">The sequence shown here is derived from an EMBL/GenBank/DDBJ whole genome shotgun (WGS) entry which is preliminary data.</text>
</comment>
<evidence type="ECO:0000313" key="3">
    <source>
        <dbReference type="Proteomes" id="UP001595846"/>
    </source>
</evidence>
<evidence type="ECO:0000313" key="2">
    <source>
        <dbReference type="EMBL" id="MFC3958017.1"/>
    </source>
</evidence>
<reference evidence="2 3" key="1">
    <citation type="journal article" date="2019" name="Int. J. Syst. Evol. Microbiol.">
        <title>The Global Catalogue of Microorganisms (GCM) 10K type strain sequencing project: providing services to taxonomists for standard genome sequencing and annotation.</title>
        <authorList>
            <consortium name="The Broad Institute Genomics Platform"/>
            <consortium name="The Broad Institute Genome Sequencing Center for Infectious Disease"/>
            <person name="Wu L."/>
            <person name="Ma J."/>
        </authorList>
    </citation>
    <scope>NUCLEOTIDE SEQUENCE [LARGE SCALE GENOMIC DNA]</scope>
    <source>
        <strain evidence="2 3">IBRC-M 10256</strain>
    </source>
</reference>
<dbReference type="AlphaFoldDB" id="A0ABD5NMB1"/>
<feature type="compositionally biased region" description="Basic and acidic residues" evidence="1">
    <location>
        <begin position="39"/>
        <end position="62"/>
    </location>
</feature>
<keyword evidence="3" id="KW-1185">Reference proteome</keyword>
<evidence type="ECO:0000256" key="1">
    <source>
        <dbReference type="SAM" id="MobiDB-lite"/>
    </source>
</evidence>
<dbReference type="Proteomes" id="UP001595846">
    <property type="component" value="Unassembled WGS sequence"/>
</dbReference>
<name>A0ABD5NMB1_9EURY</name>